<evidence type="ECO:0000313" key="4">
    <source>
        <dbReference type="Proteomes" id="UP001177140"/>
    </source>
</evidence>
<keyword evidence="1" id="KW-0378">Hydrolase</keyword>
<dbReference type="EMBL" id="JAJJMA010338640">
    <property type="protein sequence ID" value="MCL7051454.1"/>
    <property type="molecule type" value="Genomic_DNA"/>
</dbReference>
<evidence type="ECO:0000256" key="1">
    <source>
        <dbReference type="RuleBase" id="RU363048"/>
    </source>
</evidence>
<comment type="caution">
    <text evidence="3">The sequence shown here is derived from an EMBL/GenBank/DDBJ whole genome shotgun (WGS) entry which is preliminary data.</text>
</comment>
<proteinExistence type="inferred from homology"/>
<dbReference type="Proteomes" id="UP001177140">
    <property type="component" value="Unassembled WGS sequence"/>
</dbReference>
<protein>
    <recommendedName>
        <fullName evidence="1">RuvB-like helicase</fullName>
        <ecNumber evidence="1">3.6.4.12</ecNumber>
    </recommendedName>
</protein>
<accession>A0AA41W233</accession>
<keyword evidence="1" id="KW-0539">Nucleus</keyword>
<dbReference type="GO" id="GO:0003676">
    <property type="term" value="F:nucleic acid binding"/>
    <property type="evidence" value="ECO:0007669"/>
    <property type="project" value="InterPro"/>
</dbReference>
<dbReference type="GO" id="GO:0003678">
    <property type="term" value="F:DNA helicase activity"/>
    <property type="evidence" value="ECO:0007669"/>
    <property type="project" value="UniProtKB-EC"/>
</dbReference>
<keyword evidence="1" id="KW-0805">Transcription regulation</keyword>
<keyword evidence="1" id="KW-0547">Nucleotide-binding</keyword>
<keyword evidence="4" id="KW-1185">Reference proteome</keyword>
<dbReference type="EC" id="3.6.4.12" evidence="1"/>
<dbReference type="Gene3D" id="3.40.50.300">
    <property type="entry name" value="P-loop containing nucleotide triphosphate hydrolases"/>
    <property type="match status" value="1"/>
</dbReference>
<organism evidence="3 4">
    <name type="scientific">Papaver nudicaule</name>
    <name type="common">Iceland poppy</name>
    <dbReference type="NCBI Taxonomy" id="74823"/>
    <lineage>
        <taxon>Eukaryota</taxon>
        <taxon>Viridiplantae</taxon>
        <taxon>Streptophyta</taxon>
        <taxon>Embryophyta</taxon>
        <taxon>Tracheophyta</taxon>
        <taxon>Spermatophyta</taxon>
        <taxon>Magnoliopsida</taxon>
        <taxon>Ranunculales</taxon>
        <taxon>Papaveraceae</taxon>
        <taxon>Papaveroideae</taxon>
        <taxon>Papaver</taxon>
    </lineage>
</organism>
<dbReference type="InterPro" id="IPR035979">
    <property type="entry name" value="RBD_domain_sf"/>
</dbReference>
<dbReference type="InterPro" id="IPR027417">
    <property type="entry name" value="P-loop_NTPase"/>
</dbReference>
<dbReference type="AlphaFoldDB" id="A0AA41W233"/>
<evidence type="ECO:0000259" key="2">
    <source>
        <dbReference type="Pfam" id="PF06068"/>
    </source>
</evidence>
<sequence>MANISQDHMRKAGDVCFAQVFRKGDGTMGLVDYTNYDDMKYAVHMVDIECFSYMNCALETSLSPIVIFATNTKICNVRGTDISSRHGIPVHLLDLLVII</sequence>
<dbReference type="Pfam" id="PF06068">
    <property type="entry name" value="TIP49"/>
    <property type="match status" value="1"/>
</dbReference>
<evidence type="ECO:0000313" key="3">
    <source>
        <dbReference type="EMBL" id="MCL7051454.1"/>
    </source>
</evidence>
<dbReference type="InterPro" id="IPR010339">
    <property type="entry name" value="TIP49_P-loop"/>
</dbReference>
<dbReference type="GO" id="GO:0005524">
    <property type="term" value="F:ATP binding"/>
    <property type="evidence" value="ECO:0007669"/>
    <property type="project" value="UniProtKB-KW"/>
</dbReference>
<dbReference type="PANTHER" id="PTHR11093">
    <property type="entry name" value="RUVB-RELATED REPTIN AND PONTIN"/>
    <property type="match status" value="1"/>
</dbReference>
<feature type="domain" description="TIP49 P-loop" evidence="2">
    <location>
        <begin position="43"/>
        <end position="99"/>
    </location>
</feature>
<dbReference type="GO" id="GO:0016787">
    <property type="term" value="F:hydrolase activity"/>
    <property type="evidence" value="ECO:0007669"/>
    <property type="project" value="UniProtKB-KW"/>
</dbReference>
<reference evidence="3" key="1">
    <citation type="submission" date="2022-03" db="EMBL/GenBank/DDBJ databases">
        <title>A functionally conserved STORR gene fusion in Papaver species that diverged 16.8 million years ago.</title>
        <authorList>
            <person name="Catania T."/>
        </authorList>
    </citation>
    <scope>NUCLEOTIDE SEQUENCE</scope>
    <source>
        <strain evidence="3">S-191538</strain>
    </source>
</reference>
<dbReference type="SUPFAM" id="SSF54928">
    <property type="entry name" value="RNA-binding domain, RBD"/>
    <property type="match status" value="1"/>
</dbReference>
<keyword evidence="1" id="KW-0804">Transcription</keyword>
<name>A0AA41W233_PAPNU</name>
<keyword evidence="1" id="KW-0347">Helicase</keyword>
<keyword evidence="1" id="KW-0067">ATP-binding</keyword>
<dbReference type="InterPro" id="IPR027238">
    <property type="entry name" value="RuvB-like"/>
</dbReference>
<comment type="catalytic activity">
    <reaction evidence="1">
        <text>ATP + H2O = ADP + phosphate + H(+)</text>
        <dbReference type="Rhea" id="RHEA:13065"/>
        <dbReference type="ChEBI" id="CHEBI:15377"/>
        <dbReference type="ChEBI" id="CHEBI:15378"/>
        <dbReference type="ChEBI" id="CHEBI:30616"/>
        <dbReference type="ChEBI" id="CHEBI:43474"/>
        <dbReference type="ChEBI" id="CHEBI:456216"/>
        <dbReference type="EC" id="3.6.4.12"/>
    </reaction>
</comment>
<comment type="similarity">
    <text evidence="1">Belongs to the RuvB family.</text>
</comment>
<gene>
    <name evidence="3" type="ORF">MKW94_006339</name>
</gene>